<name>A0A6C0JCA9_9ZZZZ</name>
<proteinExistence type="predicted"/>
<accession>A0A6C0JCA9</accession>
<evidence type="ECO:0000313" key="1">
    <source>
        <dbReference type="EMBL" id="QHU03475.1"/>
    </source>
</evidence>
<dbReference type="EMBL" id="MN740383">
    <property type="protein sequence ID" value="QHU03475.1"/>
    <property type="molecule type" value="Genomic_DNA"/>
</dbReference>
<sequence length="87" mass="9944">MSTYVIPINDLFARSQQYLGIPGLATDELRIAFLQATNPLCRDVQEIIWKEILYCTVPVEPPPAPKKCPRYYKGYSNSLPKNLFNPL</sequence>
<organism evidence="1">
    <name type="scientific">viral metagenome</name>
    <dbReference type="NCBI Taxonomy" id="1070528"/>
    <lineage>
        <taxon>unclassified sequences</taxon>
        <taxon>metagenomes</taxon>
        <taxon>organismal metagenomes</taxon>
    </lineage>
</organism>
<protein>
    <submittedName>
        <fullName evidence="1">Uncharacterized protein</fullName>
    </submittedName>
</protein>
<dbReference type="AlphaFoldDB" id="A0A6C0JCA9"/>
<reference evidence="1" key="1">
    <citation type="journal article" date="2020" name="Nature">
        <title>Giant virus diversity and host interactions through global metagenomics.</title>
        <authorList>
            <person name="Schulz F."/>
            <person name="Roux S."/>
            <person name="Paez-Espino D."/>
            <person name="Jungbluth S."/>
            <person name="Walsh D.A."/>
            <person name="Denef V.J."/>
            <person name="McMahon K.D."/>
            <person name="Konstantinidis K.T."/>
            <person name="Eloe-Fadrosh E.A."/>
            <person name="Kyrpides N.C."/>
            <person name="Woyke T."/>
        </authorList>
    </citation>
    <scope>NUCLEOTIDE SEQUENCE</scope>
    <source>
        <strain evidence="1">GVMAG-M-3300027206-1</strain>
    </source>
</reference>